<sequence>MTLQRWTLVGLVVAAVVAVMAAQSAAPRIGLFQPAERTNPVTYDITATLVFTPPLGTKVAHVWLVKPPDDAGQQVLEFETEPPPTMEAPDPLYGNHLVYFRLDNPDGAQVIRYRLKIRVWELHWRLDPMRVAKYLEASMPEWLRNESRIVTDDPRIRAVAQKAAGDTTEPFERAKRILQFVMDTMTYSHGECSLQASALHALTKRIGHCSDYHGFATALLRSVGIPARITYGVNPFKRRSPSHCKVEVFLPPYGWVPFDLSETDKVLEQLAKSDLPAEVKAKKREEILRWLFSGFRDNTWYRVTIGSDFPVVPPVAPNPPVIRTAYIVCDDKVLPDPDPANPNKMEFAWQLVWDAKHDQTVVFPWSLWLKP</sequence>
<dbReference type="SUPFAM" id="SSF54001">
    <property type="entry name" value="Cysteine proteinases"/>
    <property type="match status" value="1"/>
</dbReference>
<comment type="caution">
    <text evidence="2">The sequence shown here is derived from an EMBL/GenBank/DDBJ whole genome shotgun (WGS) entry which is preliminary data.</text>
</comment>
<organism evidence="2 3">
    <name type="scientific">Candidatus Fervidibacter japonicus</name>
    <dbReference type="NCBI Taxonomy" id="2035412"/>
    <lineage>
        <taxon>Bacteria</taxon>
        <taxon>Candidatus Fervidibacterota</taxon>
        <taxon>Candidatus Fervidibacter</taxon>
    </lineage>
</organism>
<dbReference type="SMART" id="SM00460">
    <property type="entry name" value="TGc"/>
    <property type="match status" value="1"/>
</dbReference>
<protein>
    <recommendedName>
        <fullName evidence="1">Transglutaminase-like domain-containing protein</fullName>
    </recommendedName>
</protein>
<evidence type="ECO:0000259" key="1">
    <source>
        <dbReference type="SMART" id="SM00460"/>
    </source>
</evidence>
<dbReference type="Pfam" id="PF01841">
    <property type="entry name" value="Transglut_core"/>
    <property type="match status" value="1"/>
</dbReference>
<dbReference type="PANTHER" id="PTHR38339">
    <property type="entry name" value="TRANSGLUTAMINASE DOMAIN PROTEIN"/>
    <property type="match status" value="1"/>
</dbReference>
<dbReference type="InterPro" id="IPR002931">
    <property type="entry name" value="Transglutaminase-like"/>
</dbReference>
<dbReference type="InterPro" id="IPR038765">
    <property type="entry name" value="Papain-like_cys_pep_sf"/>
</dbReference>
<accession>A0A2H5XCG6</accession>
<dbReference type="EMBL" id="BEHT01000017">
    <property type="protein sequence ID" value="GBC98876.1"/>
    <property type="molecule type" value="Genomic_DNA"/>
</dbReference>
<dbReference type="Gene3D" id="3.10.620.30">
    <property type="match status" value="1"/>
</dbReference>
<gene>
    <name evidence="2" type="ORF">HRbin17_01393</name>
</gene>
<proteinExistence type="predicted"/>
<dbReference type="PANTHER" id="PTHR38339:SF1">
    <property type="entry name" value="TRANSGLUTAMINASE-LIKE DOMAIN-CONTAINING PROTEIN"/>
    <property type="match status" value="1"/>
</dbReference>
<dbReference type="Proteomes" id="UP000236173">
    <property type="component" value="Unassembled WGS sequence"/>
</dbReference>
<name>A0A2H5XCG6_9BACT</name>
<dbReference type="AlphaFoldDB" id="A0A2H5XCG6"/>
<feature type="domain" description="Transglutaminase-like" evidence="1">
    <location>
        <begin position="201"/>
        <end position="262"/>
    </location>
</feature>
<evidence type="ECO:0000313" key="2">
    <source>
        <dbReference type="EMBL" id="GBC98876.1"/>
    </source>
</evidence>
<evidence type="ECO:0000313" key="3">
    <source>
        <dbReference type="Proteomes" id="UP000236173"/>
    </source>
</evidence>
<reference evidence="3" key="1">
    <citation type="submission" date="2017-09" db="EMBL/GenBank/DDBJ databases">
        <title>Metaegenomics of thermophilic ammonia-oxidizing enrichment culture.</title>
        <authorList>
            <person name="Kato S."/>
            <person name="Suzuki K."/>
        </authorList>
    </citation>
    <scope>NUCLEOTIDE SEQUENCE [LARGE SCALE GENOMIC DNA]</scope>
</reference>